<comment type="caution">
    <text evidence="2">The sequence shown here is derived from an EMBL/GenBank/DDBJ whole genome shotgun (WGS) entry which is preliminary data.</text>
</comment>
<dbReference type="EMBL" id="AWVH01000023">
    <property type="protein sequence ID" value="ERJ93635.1"/>
    <property type="molecule type" value="Genomic_DNA"/>
</dbReference>
<feature type="transmembrane region" description="Helical" evidence="1">
    <location>
        <begin position="47"/>
        <end position="67"/>
    </location>
</feature>
<accession>A0ABN0NZX1</accession>
<keyword evidence="1" id="KW-1133">Transmembrane helix</keyword>
<keyword evidence="1" id="KW-0472">Membrane</keyword>
<organism evidence="2 3">
    <name type="scientific">Treponema lecithinolyticum ATCC 700332</name>
    <dbReference type="NCBI Taxonomy" id="1321815"/>
    <lineage>
        <taxon>Bacteria</taxon>
        <taxon>Pseudomonadati</taxon>
        <taxon>Spirochaetota</taxon>
        <taxon>Spirochaetia</taxon>
        <taxon>Spirochaetales</taxon>
        <taxon>Treponemataceae</taxon>
        <taxon>Treponema</taxon>
    </lineage>
</organism>
<keyword evidence="3" id="KW-1185">Reference proteome</keyword>
<protein>
    <submittedName>
        <fullName evidence="2">Uncharacterized protein</fullName>
    </submittedName>
</protein>
<evidence type="ECO:0000256" key="1">
    <source>
        <dbReference type="SAM" id="Phobius"/>
    </source>
</evidence>
<reference evidence="2 3" key="1">
    <citation type="submission" date="2013-08" db="EMBL/GenBank/DDBJ databases">
        <authorList>
            <person name="Weinstock G."/>
            <person name="Sodergren E."/>
            <person name="Wylie T."/>
            <person name="Fulton L."/>
            <person name="Fulton R."/>
            <person name="Fronick C."/>
            <person name="O'Laughlin M."/>
            <person name="Godfrey J."/>
            <person name="Miner T."/>
            <person name="Herter B."/>
            <person name="Appelbaum E."/>
            <person name="Cordes M."/>
            <person name="Lek S."/>
            <person name="Wollam A."/>
            <person name="Pepin K.H."/>
            <person name="Palsikar V.B."/>
            <person name="Mitreva M."/>
            <person name="Wilson R.K."/>
        </authorList>
    </citation>
    <scope>NUCLEOTIDE SEQUENCE [LARGE SCALE GENOMIC DNA]</scope>
    <source>
        <strain evidence="2 3">ATCC 700332</strain>
    </source>
</reference>
<evidence type="ECO:0000313" key="3">
    <source>
        <dbReference type="Proteomes" id="UP000016649"/>
    </source>
</evidence>
<evidence type="ECO:0000313" key="2">
    <source>
        <dbReference type="EMBL" id="ERJ93635.1"/>
    </source>
</evidence>
<proteinExistence type="predicted"/>
<dbReference type="RefSeq" id="WP_021686948.1">
    <property type="nucleotide sequence ID" value="NZ_KI260564.1"/>
</dbReference>
<gene>
    <name evidence="2" type="ORF">HMPREF9193_00724</name>
</gene>
<sequence length="74" mass="8067">MRQKYNTITLNPFCCSNPSVNDIAKTILIVLCPQILMLFATKSVSSVILLACSVFASCAAQALFAVLKKNFPLQ</sequence>
<name>A0ABN0NZX1_TRELE</name>
<keyword evidence="1" id="KW-0812">Transmembrane</keyword>
<dbReference type="Proteomes" id="UP000016649">
    <property type="component" value="Unassembled WGS sequence"/>
</dbReference>